<gene>
    <name evidence="2" type="ORF">DWW24_16500</name>
</gene>
<name>A0A412W752_9BACT</name>
<evidence type="ECO:0000313" key="2">
    <source>
        <dbReference type="EMBL" id="RGV20321.1"/>
    </source>
</evidence>
<comment type="caution">
    <text evidence="2">The sequence shown here is derived from an EMBL/GenBank/DDBJ whole genome shotgun (WGS) entry which is preliminary data.</text>
</comment>
<dbReference type="EMBL" id="QRYW01000041">
    <property type="protein sequence ID" value="RGV20321.1"/>
    <property type="molecule type" value="Genomic_DNA"/>
</dbReference>
<sequence>MSKLLMSFIFDAINWKLKIMKKWLCKICFLWENKNRTVVIFLLVGLFVSLGFVYVLLVRNKRLNKENRLLQRQYEAVDNALFRMEEMQKTYLQYENMKKIDDIDLKTETDSILKLSSLLDDKKIIVVRISNAACVSCIQDFCAVLFQYFSGSEIIYISDYGSAKELFFMKQILGIENQVYRVEALKLPIDKEKKFYVFIIDKDLSIEKFFLPHYEQKGLMIYYLDLLKKTL</sequence>
<evidence type="ECO:0000256" key="1">
    <source>
        <dbReference type="SAM" id="Phobius"/>
    </source>
</evidence>
<keyword evidence="1" id="KW-0472">Membrane</keyword>
<evidence type="ECO:0000313" key="3">
    <source>
        <dbReference type="Proteomes" id="UP000283426"/>
    </source>
</evidence>
<protein>
    <recommendedName>
        <fullName evidence="4">Redoxin domain-containing protein</fullName>
    </recommendedName>
</protein>
<dbReference type="AlphaFoldDB" id="A0A412W752"/>
<reference evidence="2 3" key="1">
    <citation type="submission" date="2018-08" db="EMBL/GenBank/DDBJ databases">
        <title>A genome reference for cultivated species of the human gut microbiota.</title>
        <authorList>
            <person name="Zou Y."/>
            <person name="Xue W."/>
            <person name="Luo G."/>
        </authorList>
    </citation>
    <scope>NUCLEOTIDE SEQUENCE [LARGE SCALE GENOMIC DNA]</scope>
    <source>
        <strain evidence="2 3">AF14-6AC</strain>
    </source>
</reference>
<keyword evidence="1" id="KW-1133">Transmembrane helix</keyword>
<dbReference type="Proteomes" id="UP000283426">
    <property type="component" value="Unassembled WGS sequence"/>
</dbReference>
<evidence type="ECO:0008006" key="4">
    <source>
        <dbReference type="Google" id="ProtNLM"/>
    </source>
</evidence>
<organism evidence="2 3">
    <name type="scientific">Odoribacter splanchnicus</name>
    <dbReference type="NCBI Taxonomy" id="28118"/>
    <lineage>
        <taxon>Bacteria</taxon>
        <taxon>Pseudomonadati</taxon>
        <taxon>Bacteroidota</taxon>
        <taxon>Bacteroidia</taxon>
        <taxon>Bacteroidales</taxon>
        <taxon>Odoribacteraceae</taxon>
        <taxon>Odoribacter</taxon>
    </lineage>
</organism>
<accession>A0A412W752</accession>
<proteinExistence type="predicted"/>
<feature type="transmembrane region" description="Helical" evidence="1">
    <location>
        <begin position="38"/>
        <end position="58"/>
    </location>
</feature>
<keyword evidence="1" id="KW-0812">Transmembrane</keyword>